<dbReference type="SMR" id="A0A0H3AEU6"/>
<dbReference type="OrthoDB" id="9797508at2"/>
<dbReference type="FunFam" id="2.20.25.10:FF:000057">
    <property type="entry name" value="Organic hydroperoxide resistance protein"/>
    <property type="match status" value="1"/>
</dbReference>
<evidence type="ECO:0000256" key="1">
    <source>
        <dbReference type="ARBA" id="ARBA00007378"/>
    </source>
</evidence>
<gene>
    <name evidence="2" type="ordered locus">VC0395_0231</name>
</gene>
<dbReference type="Gene3D" id="3.30.300.20">
    <property type="match status" value="1"/>
</dbReference>
<accession>A0A0H3AEU6</accession>
<sequence>MRNKNMSTIYQTSATASAGRNGVVSTEDKLLELNLSYPKEMGGSGTATNPEQLFAVGYAACFSNAILHVAREAKVALKEAPVTATVGIGPNGQGGFALSVALAAHIALEDEQARQLVTVAHQVCPYSNAVRGNIDVQVSVNGLAL</sequence>
<protein>
    <submittedName>
        <fullName evidence="2">Organic hydroperoxide resistance protein</fullName>
    </submittedName>
</protein>
<dbReference type="SUPFAM" id="SSF82784">
    <property type="entry name" value="OsmC-like"/>
    <property type="match status" value="1"/>
</dbReference>
<dbReference type="Pfam" id="PF02566">
    <property type="entry name" value="OsmC"/>
    <property type="match status" value="1"/>
</dbReference>
<dbReference type="EMBL" id="CP000626">
    <property type="protein sequence ID" value="ABQ18897.1"/>
    <property type="molecule type" value="Genomic_DNA"/>
</dbReference>
<dbReference type="GO" id="GO:0006979">
    <property type="term" value="P:response to oxidative stress"/>
    <property type="evidence" value="ECO:0007669"/>
    <property type="project" value="InterPro"/>
</dbReference>
<dbReference type="InterPro" id="IPR003718">
    <property type="entry name" value="OsmC/Ohr_fam"/>
</dbReference>
<proteinExistence type="inferred from homology"/>
<reference evidence="2 3" key="1">
    <citation type="submission" date="2007-03" db="EMBL/GenBank/DDBJ databases">
        <authorList>
            <person name="Heidelberg J."/>
        </authorList>
    </citation>
    <scope>NUCLEOTIDE SEQUENCE [LARGE SCALE GENOMIC DNA]</scope>
    <source>
        <strain evidence="3">ATCC 39541 / Classical Ogawa 395 / O395</strain>
    </source>
</reference>
<dbReference type="KEGG" id="vcr:VC395_A1030"/>
<comment type="similarity">
    <text evidence="1">Belongs to the OsmC/Ohr family.</text>
</comment>
<dbReference type="InterPro" id="IPR015946">
    <property type="entry name" value="KH_dom-like_a/b"/>
</dbReference>
<dbReference type="AlphaFoldDB" id="A0A0H3AEU6"/>
<dbReference type="Proteomes" id="UP000000249">
    <property type="component" value="Chromosome 2"/>
</dbReference>
<organism evidence="2 3">
    <name type="scientific">Vibrio cholerae serotype O1 (strain ATCC 39541 / Classical Ogawa 395 / O395)</name>
    <dbReference type="NCBI Taxonomy" id="345073"/>
    <lineage>
        <taxon>Bacteria</taxon>
        <taxon>Pseudomonadati</taxon>
        <taxon>Pseudomonadota</taxon>
        <taxon>Gammaproteobacteria</taxon>
        <taxon>Vibrionales</taxon>
        <taxon>Vibrionaceae</taxon>
        <taxon>Vibrio</taxon>
    </lineage>
</organism>
<dbReference type="NCBIfam" id="TIGR03561">
    <property type="entry name" value="organ_hyd_perox"/>
    <property type="match status" value="1"/>
</dbReference>
<dbReference type="InterPro" id="IPR019953">
    <property type="entry name" value="OHR"/>
</dbReference>
<dbReference type="KEGG" id="vco:VC0395_0231"/>
<dbReference type="eggNOG" id="COG1764">
    <property type="taxonomic scope" value="Bacteria"/>
</dbReference>
<evidence type="ECO:0000313" key="3">
    <source>
        <dbReference type="Proteomes" id="UP000000249"/>
    </source>
</evidence>
<dbReference type="InterPro" id="IPR036102">
    <property type="entry name" value="OsmC/Ohrsf"/>
</dbReference>
<dbReference type="FunFam" id="3.30.300.20:FF:000037">
    <property type="entry name" value="Organic hydroperoxide resistance protein"/>
    <property type="match status" value="1"/>
</dbReference>
<name>A0A0H3AEU6_VIBC3</name>
<dbReference type="PANTHER" id="PTHR33797:SF2">
    <property type="entry name" value="ORGANIC HYDROPEROXIDE RESISTANCE PROTEIN-LIKE"/>
    <property type="match status" value="1"/>
</dbReference>
<evidence type="ECO:0000313" key="2">
    <source>
        <dbReference type="EMBL" id="ABQ18897.1"/>
    </source>
</evidence>
<dbReference type="PATRIC" id="fig|345073.21.peg.3756"/>
<dbReference type="Gene3D" id="2.20.25.10">
    <property type="match status" value="1"/>
</dbReference>
<dbReference type="PANTHER" id="PTHR33797">
    <property type="entry name" value="ORGANIC HYDROPEROXIDE RESISTANCE PROTEIN-LIKE"/>
    <property type="match status" value="1"/>
</dbReference>